<dbReference type="SMART" id="SM00247">
    <property type="entry name" value="XTALbg"/>
    <property type="match status" value="1"/>
</dbReference>
<name>A0A378YLV0_9NOCA</name>
<evidence type="ECO:0000256" key="2">
    <source>
        <dbReference type="ARBA" id="ARBA00022737"/>
    </source>
</evidence>
<evidence type="ECO:0000313" key="5">
    <source>
        <dbReference type="EMBL" id="SUA77550.1"/>
    </source>
</evidence>
<keyword evidence="2" id="KW-0677">Repeat</keyword>
<feature type="domain" description="Beta/gamma crystallin 'Greek key'" evidence="4">
    <location>
        <begin position="6"/>
        <end position="47"/>
    </location>
</feature>
<dbReference type="InterPro" id="IPR001064">
    <property type="entry name" value="Beta/gamma_crystallin"/>
</dbReference>
<feature type="region of interest" description="Disordered" evidence="3">
    <location>
        <begin position="86"/>
        <end position="111"/>
    </location>
</feature>
<comment type="similarity">
    <text evidence="1">Belongs to the beta/gamma-crystallin family.</text>
</comment>
<dbReference type="PROSITE" id="PS50915">
    <property type="entry name" value="CRYSTALLIN_BETA_GAMMA"/>
    <property type="match status" value="1"/>
</dbReference>
<dbReference type="RefSeq" id="WP_147287061.1">
    <property type="nucleotide sequence ID" value="NZ_UGRY01000002.1"/>
</dbReference>
<protein>
    <submittedName>
        <fullName evidence="5">Beta/Gamma crystallin</fullName>
    </submittedName>
</protein>
<evidence type="ECO:0000256" key="1">
    <source>
        <dbReference type="ARBA" id="ARBA00009646"/>
    </source>
</evidence>
<gene>
    <name evidence="5" type="ORF">NCTC1934_03079</name>
</gene>
<dbReference type="Gene3D" id="2.60.20.10">
    <property type="entry name" value="Crystallins"/>
    <property type="match status" value="1"/>
</dbReference>
<keyword evidence="6" id="KW-1185">Reference proteome</keyword>
<dbReference type="AlphaFoldDB" id="A0A378YLV0"/>
<dbReference type="OrthoDB" id="733404at2"/>
<dbReference type="SUPFAM" id="SSF49695">
    <property type="entry name" value="gamma-Crystallin-like"/>
    <property type="match status" value="1"/>
</dbReference>
<evidence type="ECO:0000256" key="3">
    <source>
        <dbReference type="SAM" id="MobiDB-lite"/>
    </source>
</evidence>
<reference evidence="5 6" key="1">
    <citation type="submission" date="2018-06" db="EMBL/GenBank/DDBJ databases">
        <authorList>
            <consortium name="Pathogen Informatics"/>
            <person name="Doyle S."/>
        </authorList>
    </citation>
    <scope>NUCLEOTIDE SEQUENCE [LARGE SCALE GENOMIC DNA]</scope>
    <source>
        <strain evidence="5 6">NCTC1934</strain>
    </source>
</reference>
<dbReference type="EMBL" id="UGRY01000002">
    <property type="protein sequence ID" value="SUA77550.1"/>
    <property type="molecule type" value="Genomic_DNA"/>
</dbReference>
<evidence type="ECO:0000313" key="6">
    <source>
        <dbReference type="Proteomes" id="UP000255467"/>
    </source>
</evidence>
<feature type="compositionally biased region" description="Polar residues" evidence="3">
    <location>
        <begin position="86"/>
        <end position="104"/>
    </location>
</feature>
<accession>A0A378YLV0</accession>
<proteinExistence type="inferred from homology"/>
<dbReference type="InterPro" id="IPR011024">
    <property type="entry name" value="G_crystallin-like"/>
</dbReference>
<dbReference type="Proteomes" id="UP000255467">
    <property type="component" value="Unassembled WGS sequence"/>
</dbReference>
<organism evidence="5 6">
    <name type="scientific">Nocardia otitidiscaviarum</name>
    <dbReference type="NCBI Taxonomy" id="1823"/>
    <lineage>
        <taxon>Bacteria</taxon>
        <taxon>Bacillati</taxon>
        <taxon>Actinomycetota</taxon>
        <taxon>Actinomycetes</taxon>
        <taxon>Mycobacteriales</taxon>
        <taxon>Nocardiaceae</taxon>
        <taxon>Nocardia</taxon>
    </lineage>
</organism>
<evidence type="ECO:0000259" key="4">
    <source>
        <dbReference type="PROSITE" id="PS50915"/>
    </source>
</evidence>
<sequence>MPPTSGKAQLFTDRDYGGASATLETGTYNMAGSEVGDDSLSSLQVAPGYAVTVYALADCQGASTTFTTDTAYVGDAFNDTISSVRVDTAGSSSTGAPEQDQQVVFVQPPSY</sequence>